<reference evidence="12 13" key="1">
    <citation type="submission" date="2016-03" db="EMBL/GenBank/DDBJ databases">
        <title>Genome sequence of Nesiotobacter sp. nov., a moderately halophilic alphaproteobacterium isolated from the Yellow Sea, China.</title>
        <authorList>
            <person name="Zhang G."/>
            <person name="Zhang R."/>
        </authorList>
    </citation>
    <scope>NUCLEOTIDE SEQUENCE [LARGE SCALE GENOMIC DNA]</scope>
    <source>
        <strain evidence="12 13">WB1-6</strain>
    </source>
</reference>
<feature type="compositionally biased region" description="Basic and acidic residues" evidence="9">
    <location>
        <begin position="260"/>
        <end position="271"/>
    </location>
</feature>
<feature type="compositionally biased region" description="Basic and acidic residues" evidence="9">
    <location>
        <begin position="1062"/>
        <end position="1075"/>
    </location>
</feature>
<keyword evidence="3 8" id="KW-0479">Metal-binding</keyword>
<keyword evidence="8" id="KW-1003">Cell membrane</keyword>
<dbReference type="GO" id="GO:0000049">
    <property type="term" value="F:tRNA binding"/>
    <property type="evidence" value="ECO:0007669"/>
    <property type="project" value="UniProtKB-KW"/>
</dbReference>
<keyword evidence="13" id="KW-1185">Reference proteome</keyword>
<dbReference type="GO" id="GO:0006364">
    <property type="term" value="P:rRNA processing"/>
    <property type="evidence" value="ECO:0007669"/>
    <property type="project" value="UniProtKB-UniRule"/>
</dbReference>
<evidence type="ECO:0000256" key="8">
    <source>
        <dbReference type="HAMAP-Rule" id="MF_00970"/>
    </source>
</evidence>
<keyword evidence="8" id="KW-0820">tRNA-binding</keyword>
<protein>
    <recommendedName>
        <fullName evidence="8">Ribonuclease E</fullName>
        <shortName evidence="8">RNase E</shortName>
        <ecNumber evidence="8">3.1.26.12</ecNumber>
    </recommendedName>
</protein>
<feature type="domain" description="RNase E/G thioredoxin-like" evidence="11">
    <location>
        <begin position="615"/>
        <end position="699"/>
    </location>
</feature>
<keyword evidence="8" id="KW-0819">tRNA processing</keyword>
<evidence type="ECO:0000256" key="3">
    <source>
        <dbReference type="ARBA" id="ARBA00022723"/>
    </source>
</evidence>
<dbReference type="RefSeq" id="WP_028480864.1">
    <property type="nucleotide sequence ID" value="NZ_LVVZ01000019.1"/>
</dbReference>
<feature type="compositionally biased region" description="Basic and acidic residues" evidence="9">
    <location>
        <begin position="895"/>
        <end position="923"/>
    </location>
</feature>
<feature type="compositionally biased region" description="Acidic residues" evidence="9">
    <location>
        <begin position="272"/>
        <end position="288"/>
    </location>
</feature>
<feature type="domain" description="RNA-binding protein AU-1/Ribonuclease E/G" evidence="10">
    <location>
        <begin position="333"/>
        <end position="603"/>
    </location>
</feature>
<feature type="compositionally biased region" description="Low complexity" evidence="9">
    <location>
        <begin position="1015"/>
        <end position="1037"/>
    </location>
</feature>
<evidence type="ECO:0000256" key="7">
    <source>
        <dbReference type="ARBA" id="ARBA00022884"/>
    </source>
</evidence>
<feature type="binding site" evidence="8">
    <location>
        <position position="515"/>
    </location>
    <ligand>
        <name>Mg(2+)</name>
        <dbReference type="ChEBI" id="CHEBI:18420"/>
        <note>catalytic</note>
    </ligand>
</feature>
<comment type="subcellular location">
    <subcellularLocation>
        <location evidence="8">Cytoplasm</location>
    </subcellularLocation>
    <subcellularLocation>
        <location evidence="8">Cell inner membrane</location>
        <topology evidence="8">Peripheral membrane protein</topology>
        <orientation evidence="8">Cytoplasmic side</orientation>
    </subcellularLocation>
</comment>
<dbReference type="EC" id="3.1.26.12" evidence="8"/>
<dbReference type="InterPro" id="IPR004659">
    <property type="entry name" value="RNase_E/G"/>
</dbReference>
<keyword evidence="8" id="KW-0698">rRNA processing</keyword>
<keyword evidence="4 8" id="KW-0255">Endonuclease</keyword>
<dbReference type="GO" id="GO:0008270">
    <property type="term" value="F:zinc ion binding"/>
    <property type="evidence" value="ECO:0007669"/>
    <property type="project" value="UniProtKB-UniRule"/>
</dbReference>
<dbReference type="GO" id="GO:0009898">
    <property type="term" value="C:cytoplasmic side of plasma membrane"/>
    <property type="evidence" value="ECO:0007669"/>
    <property type="project" value="UniProtKB-UniRule"/>
</dbReference>
<dbReference type="InterPro" id="IPR019307">
    <property type="entry name" value="RNA-bd_AU-1/RNase_E/G"/>
</dbReference>
<comment type="cofactor">
    <cofactor evidence="8">
        <name>Zn(2+)</name>
        <dbReference type="ChEBI" id="CHEBI:29105"/>
    </cofactor>
    <text evidence="8">Binds 2 Zn(2+) ions per homotetramer.</text>
</comment>
<feature type="compositionally biased region" description="Basic and acidic residues" evidence="9">
    <location>
        <begin position="93"/>
        <end position="121"/>
    </location>
</feature>
<feature type="compositionally biased region" description="Polar residues" evidence="9">
    <location>
        <begin position="879"/>
        <end position="890"/>
    </location>
</feature>
<feature type="compositionally biased region" description="Polar residues" evidence="9">
    <location>
        <begin position="998"/>
        <end position="1008"/>
    </location>
</feature>
<evidence type="ECO:0000259" key="10">
    <source>
        <dbReference type="Pfam" id="PF10150"/>
    </source>
</evidence>
<dbReference type="InterPro" id="IPR048583">
    <property type="entry name" value="RNase_E_G_thioredoxin-like"/>
</dbReference>
<dbReference type="EMBL" id="LVVZ01000019">
    <property type="protein sequence ID" value="OKL43583.1"/>
    <property type="molecule type" value="Genomic_DNA"/>
</dbReference>
<dbReference type="GO" id="GO:0000287">
    <property type="term" value="F:magnesium ion binding"/>
    <property type="evidence" value="ECO:0007669"/>
    <property type="project" value="UniProtKB-UniRule"/>
</dbReference>
<dbReference type="Proteomes" id="UP000185783">
    <property type="component" value="Unassembled WGS sequence"/>
</dbReference>
<accession>A0A1U7JFR5</accession>
<evidence type="ECO:0000256" key="4">
    <source>
        <dbReference type="ARBA" id="ARBA00022759"/>
    </source>
</evidence>
<comment type="similarity">
    <text evidence="8">Belongs to the RNase E/G family. RNase E subfamily.</text>
</comment>
<dbReference type="InterPro" id="IPR012340">
    <property type="entry name" value="NA-bd_OB-fold"/>
</dbReference>
<evidence type="ECO:0000259" key="11">
    <source>
        <dbReference type="Pfam" id="PF20833"/>
    </source>
</evidence>
<keyword evidence="8" id="KW-0472">Membrane</keyword>
<evidence type="ECO:0000256" key="9">
    <source>
        <dbReference type="SAM" id="MobiDB-lite"/>
    </source>
</evidence>
<feature type="compositionally biased region" description="Acidic residues" evidence="9">
    <location>
        <begin position="781"/>
        <end position="803"/>
    </location>
</feature>
<proteinExistence type="inferred from homology"/>
<dbReference type="HAMAP" id="MF_00970">
    <property type="entry name" value="RNase_E"/>
    <property type="match status" value="1"/>
</dbReference>
<dbReference type="NCBIfam" id="TIGR00757">
    <property type="entry name" value="RNaseEG"/>
    <property type="match status" value="1"/>
</dbReference>
<dbReference type="AlphaFoldDB" id="A0A1U7JFR5"/>
<dbReference type="GO" id="GO:0006402">
    <property type="term" value="P:mRNA catabolic process"/>
    <property type="evidence" value="ECO:0007669"/>
    <property type="project" value="UniProtKB-UniRule"/>
</dbReference>
<feature type="compositionally biased region" description="Acidic residues" evidence="9">
    <location>
        <begin position="122"/>
        <end position="177"/>
    </location>
</feature>
<feature type="binding site" evidence="8">
    <location>
        <position position="558"/>
    </location>
    <ligand>
        <name>Mg(2+)</name>
        <dbReference type="ChEBI" id="CHEBI:18420"/>
        <note>catalytic</note>
    </ligand>
</feature>
<comment type="function">
    <text evidence="8">Endoribonuclease that plays a central role in RNA processing and decay. Required for the maturation of 5S and 16S rRNAs and the majority of tRNAs. Also involved in the degradation of most mRNAs.</text>
</comment>
<dbReference type="Gene3D" id="2.40.50.140">
    <property type="entry name" value="Nucleic acid-binding proteins"/>
    <property type="match status" value="2"/>
</dbReference>
<feature type="compositionally biased region" description="Basic residues" evidence="9">
    <location>
        <begin position="819"/>
        <end position="836"/>
    </location>
</feature>
<dbReference type="Gene3D" id="3.40.1260.20">
    <property type="entry name" value="Ribonuclease E, catalytic domain"/>
    <property type="match status" value="1"/>
</dbReference>
<feature type="binding site" evidence="8">
    <location>
        <position position="616"/>
    </location>
    <ligand>
        <name>Zn(2+)</name>
        <dbReference type="ChEBI" id="CHEBI:29105"/>
        <note>ligand shared between dimeric partners</note>
    </ligand>
</feature>
<feature type="compositionally biased region" description="Acidic residues" evidence="9">
    <location>
        <begin position="725"/>
        <end position="749"/>
    </location>
</feature>
<name>A0A1U7JFR5_9HYPH</name>
<feature type="binding site" evidence="8">
    <location>
        <position position="619"/>
    </location>
    <ligand>
        <name>Zn(2+)</name>
        <dbReference type="ChEBI" id="CHEBI:29105"/>
        <note>ligand shared between dimeric partners</note>
    </ligand>
</feature>
<keyword evidence="7 8" id="KW-0694">RNA-binding</keyword>
<feature type="compositionally biased region" description="Low complexity" evidence="9">
    <location>
        <begin position="860"/>
        <end position="878"/>
    </location>
</feature>
<evidence type="ECO:0000313" key="12">
    <source>
        <dbReference type="EMBL" id="OKL43583.1"/>
    </source>
</evidence>
<evidence type="ECO:0000256" key="5">
    <source>
        <dbReference type="ARBA" id="ARBA00022801"/>
    </source>
</evidence>
<feature type="compositionally biased region" description="Acidic residues" evidence="9">
    <location>
        <begin position="190"/>
        <end position="239"/>
    </location>
</feature>
<dbReference type="STRING" id="197461.A3843_13215"/>
<keyword evidence="5 8" id="KW-0378">Hydrolase</keyword>
<dbReference type="Pfam" id="PF10150">
    <property type="entry name" value="RNase_E_G"/>
    <property type="match status" value="1"/>
</dbReference>
<feature type="region of interest" description="Disordered" evidence="9">
    <location>
        <begin position="93"/>
        <end position="291"/>
    </location>
</feature>
<dbReference type="PANTHER" id="PTHR30001">
    <property type="entry name" value="RIBONUCLEASE"/>
    <property type="match status" value="1"/>
</dbReference>
<keyword evidence="1 8" id="KW-0963">Cytoplasm</keyword>
<dbReference type="GO" id="GO:0005737">
    <property type="term" value="C:cytoplasm"/>
    <property type="evidence" value="ECO:0007669"/>
    <property type="project" value="UniProtKB-SubCell"/>
</dbReference>
<feature type="compositionally biased region" description="Basic residues" evidence="9">
    <location>
        <begin position="243"/>
        <end position="259"/>
    </location>
</feature>
<comment type="subunit">
    <text evidence="8">Homotetramer formed by a dimer of dimers.</text>
</comment>
<sequence>MANKMLIDATHPEETRVTVVRGNRVEEFDFEAANRKQLRGNIYLAKVTRVEPSLQAAFVEYGGNRHGFLAFSEIHPDYYQLPKADREALERQLAEEAAAHQRDRERREQEEAKRAAARRSEDDDTVISEDIDEDDENSEDDDLSSLDAPVDEDGFEEITPGDDEDDENSDNSDEESSSEAVTARKSGNHEEDDTDGNADASEEMSEDDASDDNDSDDDEDSDDAADDDEEEASASDDQDNQSGRRRRGRGSRRRPRRKRNNNDENENRATSDSEDVSDTGGDDDDFEGVPERARRLRDKYKIQEVIKRRQLLLVQVVKEERGNKGAALTTYLSLAGRYSVLMPNTDRGGGISRKITKPTDRKRLKEIAHDLGVPEGMGVILRTAGASRTKAEIRRDFEYLMRLWENVRELTLTTTAPNLVYEEGSLIKRSIRDLYNKDIDQVLVSGDDAYREAKNFMRMLMPSHSKNVQPYRDPVPIFNRFGVEAQLDAMFSPEVTLKSGGYIVINQTEALVSIDVNSGKATREQNIEDTALATNMEAAEEIARQLRLRDLAGLVVIDFIDMEEGRNNRAVERKLKECLKADRARIQVGRISHFGLLEMSRQRLRTGVLESSSVVCPHCRGSGIVRSVESLSLHILRSVEEQLMRNASHDLIVRTPSEVALYVLNQKRDHLIAYEQRFGARVIIQADDTIDGEHFSIDRGEPVSLTPRLQALPVSAQPDSMPSVDEFEEEDVVEAEVDEVEASEDDTDQAEEKSGRRRRRRRRRRNRDDEQDTVAASQDNGDTDTDASENGEADGDESADAEAQETSSDDKSEQEDDRRRRRRRGRRGGRRSRRNNRREQGDDEAVAASADAQDENASGANDANVEAEATTAEADQQASTDPNLSATQAGETDGETSKVDARPDSDEAKSDDIAADAEADHGQEAQVAHSTALDRPAPVQIIEIKEPEVHLPATTEQPVATETAKAADADQVEAGPVSAEDNPVSSQEPLAVEPAAATESNDQAGSQTDKPEPVAQASQAADEDQSIAAATPGTDTTGDVDEDVTSKEASSPEPAGNGAIEPKADEDTTKEEAKTPSEPVVTSETVKADQSIEVNNDAPRRTGWWQRRSFF</sequence>
<dbReference type="PANTHER" id="PTHR30001:SF1">
    <property type="entry name" value="RIBONUCLEASE E_G-LIKE PROTEIN, CHLOROPLASTIC"/>
    <property type="match status" value="1"/>
</dbReference>
<comment type="caution">
    <text evidence="12">The sequence shown here is derived from an EMBL/GenBank/DDBJ whole genome shotgun (WGS) entry which is preliminary data.</text>
</comment>
<feature type="compositionally biased region" description="Basic residues" evidence="9">
    <location>
        <begin position="755"/>
        <end position="765"/>
    </location>
</feature>
<comment type="catalytic activity">
    <reaction evidence="8">
        <text>Endonucleolytic cleavage of single-stranded RNA in A- and U-rich regions.</text>
        <dbReference type="EC" id="3.1.26.12"/>
    </reaction>
</comment>
<evidence type="ECO:0000256" key="6">
    <source>
        <dbReference type="ARBA" id="ARBA00022842"/>
    </source>
</evidence>
<feature type="region of interest" description="Required for zinc-mediated homotetramerization and catalytic activity" evidence="8">
    <location>
        <begin position="616"/>
        <end position="619"/>
    </location>
</feature>
<dbReference type="SUPFAM" id="SSF50249">
    <property type="entry name" value="Nucleic acid-binding proteins"/>
    <property type="match status" value="1"/>
</dbReference>
<keyword evidence="8" id="KW-0699">rRNA-binding</keyword>
<keyword evidence="6 8" id="KW-0460">Magnesium</keyword>
<dbReference type="GO" id="GO:0019843">
    <property type="term" value="F:rRNA binding"/>
    <property type="evidence" value="ECO:0007669"/>
    <property type="project" value="UniProtKB-KW"/>
</dbReference>
<dbReference type="GO" id="GO:0008033">
    <property type="term" value="P:tRNA processing"/>
    <property type="evidence" value="ECO:0007669"/>
    <property type="project" value="UniProtKB-UniRule"/>
</dbReference>
<dbReference type="GO" id="GO:0008995">
    <property type="term" value="F:ribonuclease E activity"/>
    <property type="evidence" value="ECO:0007669"/>
    <property type="project" value="UniProtKB-EC"/>
</dbReference>
<keyword evidence="8" id="KW-0997">Cell inner membrane</keyword>
<dbReference type="InterPro" id="IPR028878">
    <property type="entry name" value="RNase_E"/>
</dbReference>
<organism evidence="12 13">
    <name type="scientific">Pseudovibrio exalbescens</name>
    <dbReference type="NCBI Taxonomy" id="197461"/>
    <lineage>
        <taxon>Bacteria</taxon>
        <taxon>Pseudomonadati</taxon>
        <taxon>Pseudomonadota</taxon>
        <taxon>Alphaproteobacteria</taxon>
        <taxon>Hyphomicrobiales</taxon>
        <taxon>Stappiaceae</taxon>
        <taxon>Pseudovibrio</taxon>
    </lineage>
</organism>
<comment type="cofactor">
    <cofactor evidence="8">
        <name>Mg(2+)</name>
        <dbReference type="ChEBI" id="CHEBI:18420"/>
    </cofactor>
    <text evidence="8">Binds 1 Mg(2+) ion per subunit.</text>
</comment>
<keyword evidence="8" id="KW-0862">Zinc</keyword>
<evidence type="ECO:0000313" key="13">
    <source>
        <dbReference type="Proteomes" id="UP000185783"/>
    </source>
</evidence>
<evidence type="ECO:0000256" key="1">
    <source>
        <dbReference type="ARBA" id="ARBA00022490"/>
    </source>
</evidence>
<feature type="region of interest" description="Disordered" evidence="9">
    <location>
        <begin position="713"/>
        <end position="1094"/>
    </location>
</feature>
<keyword evidence="2 8" id="KW-0540">Nuclease</keyword>
<dbReference type="CDD" id="cd04453">
    <property type="entry name" value="S1_RNase_E"/>
    <property type="match status" value="1"/>
</dbReference>
<dbReference type="Pfam" id="PF20833">
    <property type="entry name" value="RNase_E_G_Thio"/>
    <property type="match status" value="1"/>
</dbReference>
<evidence type="ECO:0000256" key="2">
    <source>
        <dbReference type="ARBA" id="ARBA00022722"/>
    </source>
</evidence>
<gene>
    <name evidence="8" type="primary">rne</name>
    <name evidence="12" type="ORF">A3843_13215</name>
</gene>